<reference evidence="5 6" key="1">
    <citation type="submission" date="2016-05" db="EMBL/GenBank/DDBJ databases">
        <title>Nuclear genome of Blastocystis sp. subtype 1 NandII.</title>
        <authorList>
            <person name="Gentekaki E."/>
            <person name="Curtis B."/>
            <person name="Stairs C."/>
            <person name="Eme L."/>
            <person name="Herman E."/>
            <person name="Klimes V."/>
            <person name="Arias M.C."/>
            <person name="Elias M."/>
            <person name="Hilliou F."/>
            <person name="Klute M."/>
            <person name="Malik S.-B."/>
            <person name="Pightling A."/>
            <person name="Rachubinski R."/>
            <person name="Salas D."/>
            <person name="Schlacht A."/>
            <person name="Suga H."/>
            <person name="Archibald J."/>
            <person name="Ball S.G."/>
            <person name="Clark G."/>
            <person name="Dacks J."/>
            <person name="Van Der Giezen M."/>
            <person name="Tsaousis A."/>
            <person name="Roger A."/>
        </authorList>
    </citation>
    <scope>NUCLEOTIDE SEQUENCE [LARGE SCALE GENOMIC DNA]</scope>
    <source>
        <strain evidence="6">ATCC 50177 / NandII</strain>
    </source>
</reference>
<feature type="domain" description="MPN" evidence="4">
    <location>
        <begin position="22"/>
        <end position="155"/>
    </location>
</feature>
<dbReference type="Pfam" id="PF01398">
    <property type="entry name" value="JAB"/>
    <property type="match status" value="1"/>
</dbReference>
<dbReference type="EMBL" id="LXWW01000556">
    <property type="protein sequence ID" value="OAO12262.1"/>
    <property type="molecule type" value="Genomic_DNA"/>
</dbReference>
<keyword evidence="6" id="KW-1185">Reference proteome</keyword>
<keyword evidence="2 5" id="KW-0396">Initiation factor</keyword>
<name>A0A196S853_BLAHN</name>
<accession>A0A196S853</accession>
<dbReference type="GO" id="GO:0003743">
    <property type="term" value="F:translation initiation factor activity"/>
    <property type="evidence" value="ECO:0007669"/>
    <property type="project" value="UniProtKB-KW"/>
</dbReference>
<dbReference type="InterPro" id="IPR037518">
    <property type="entry name" value="MPN"/>
</dbReference>
<evidence type="ECO:0000259" key="4">
    <source>
        <dbReference type="PROSITE" id="PS50249"/>
    </source>
</evidence>
<dbReference type="Gene3D" id="3.40.140.10">
    <property type="entry name" value="Cytidine Deaminase, domain 2"/>
    <property type="match status" value="1"/>
</dbReference>
<dbReference type="AlphaFoldDB" id="A0A196S853"/>
<keyword evidence="1" id="KW-0963">Cytoplasm</keyword>
<comment type="caution">
    <text evidence="5">The sequence shown here is derived from an EMBL/GenBank/DDBJ whole genome shotgun (WGS) entry which is preliminary data.</text>
</comment>
<dbReference type="GO" id="GO:0008237">
    <property type="term" value="F:metallopeptidase activity"/>
    <property type="evidence" value="ECO:0007669"/>
    <property type="project" value="InterPro"/>
</dbReference>
<dbReference type="CDD" id="cd08065">
    <property type="entry name" value="MPN_eIF3h"/>
    <property type="match status" value="1"/>
</dbReference>
<dbReference type="OrthoDB" id="10265695at2759"/>
<dbReference type="Pfam" id="PF19445">
    <property type="entry name" value="eIF3h_C"/>
    <property type="match status" value="1"/>
</dbReference>
<gene>
    <name evidence="5" type="ORF">AV274_6065</name>
</gene>
<dbReference type="InterPro" id="IPR050242">
    <property type="entry name" value="JAMM_MPN+_peptidase_M67A"/>
</dbReference>
<dbReference type="Proteomes" id="UP000078348">
    <property type="component" value="Unassembled WGS sequence"/>
</dbReference>
<evidence type="ECO:0000256" key="3">
    <source>
        <dbReference type="ARBA" id="ARBA00022917"/>
    </source>
</evidence>
<dbReference type="PROSITE" id="PS50249">
    <property type="entry name" value="MPN"/>
    <property type="match status" value="1"/>
</dbReference>
<dbReference type="SMART" id="SM00232">
    <property type="entry name" value="JAB_MPN"/>
    <property type="match status" value="1"/>
</dbReference>
<organism evidence="5 6">
    <name type="scientific">Blastocystis sp. subtype 1 (strain ATCC 50177 / NandII)</name>
    <dbReference type="NCBI Taxonomy" id="478820"/>
    <lineage>
        <taxon>Eukaryota</taxon>
        <taxon>Sar</taxon>
        <taxon>Stramenopiles</taxon>
        <taxon>Bigyra</taxon>
        <taxon>Opalozoa</taxon>
        <taxon>Opalinata</taxon>
        <taxon>Blastocystidae</taxon>
        <taxon>Blastocystis</taxon>
    </lineage>
</organism>
<proteinExistence type="predicted"/>
<evidence type="ECO:0000313" key="6">
    <source>
        <dbReference type="Proteomes" id="UP000078348"/>
    </source>
</evidence>
<protein>
    <submittedName>
        <fullName evidence="5">Translation initiation factor eIF-3</fullName>
    </submittedName>
</protein>
<evidence type="ECO:0000256" key="1">
    <source>
        <dbReference type="ARBA" id="ARBA00022490"/>
    </source>
</evidence>
<dbReference type="PANTHER" id="PTHR10410">
    <property type="entry name" value="EUKARYOTIC TRANSLATION INITIATION FACTOR 3 -RELATED"/>
    <property type="match status" value="1"/>
</dbReference>
<keyword evidence="3" id="KW-0648">Protein biosynthesis</keyword>
<dbReference type="GO" id="GO:0005852">
    <property type="term" value="C:eukaryotic translation initiation factor 3 complex"/>
    <property type="evidence" value="ECO:0007669"/>
    <property type="project" value="InterPro"/>
</dbReference>
<evidence type="ECO:0000313" key="5">
    <source>
        <dbReference type="EMBL" id="OAO12262.1"/>
    </source>
</evidence>
<dbReference type="InterPro" id="IPR027524">
    <property type="entry name" value="eIF3h"/>
</dbReference>
<dbReference type="InterPro" id="IPR045810">
    <property type="entry name" value="eIF3h_C"/>
</dbReference>
<sequence length="318" mass="35452">MSSAPSPNPSESNASSAEENVINLEVLALIQIVKHAQESAPASVSGQLLGLVDGSHVEVTYSYGMPVSEGDLQQVNASDFQDKMIKSLSQINVDNAVVGWYTSTFMNSFYTPQLVLTQYEYQLNLSNKTVALVIDAFDLSKGKLNLKAYRLTQQFMTLFKEGKINIEDLKSSRFTSTMILEEVPIRCCVNEVAAALLQQLKVSSITKGIVSLPMNPTTSLEKNMEQLIESMDVVINERKEYPDHVWKASKQKHSAWVAKRLGEDMDDIADVDTEDPVFAQMEQNDRVDPLLNYCALKDLCQRVKSVTTDDSKVLEKQL</sequence>
<dbReference type="STRING" id="478820.A0A196S853"/>
<evidence type="ECO:0000256" key="2">
    <source>
        <dbReference type="ARBA" id="ARBA00022540"/>
    </source>
</evidence>
<dbReference type="InterPro" id="IPR000555">
    <property type="entry name" value="JAMM/MPN+_dom"/>
</dbReference>